<protein>
    <submittedName>
        <fullName evidence="4">Adenylate cyclase</fullName>
        <ecNumber evidence="4">4.6.1.1</ecNumber>
    </submittedName>
</protein>
<keyword evidence="1" id="KW-0547">Nucleotide-binding</keyword>
<dbReference type="RefSeq" id="WP_007569967.1">
    <property type="nucleotide sequence ID" value="NZ_AGUD01000006.1"/>
</dbReference>
<comment type="caution">
    <text evidence="4">The sequence shown here is derived from an EMBL/GenBank/DDBJ whole genome shotgun (WGS) entry which is preliminary data.</text>
</comment>
<dbReference type="SUPFAM" id="SSF55073">
    <property type="entry name" value="Nucleotide cyclase"/>
    <property type="match status" value="1"/>
</dbReference>
<dbReference type="PATRIC" id="fig|1097667.3.peg.239"/>
<dbReference type="Gene3D" id="3.40.50.300">
    <property type="entry name" value="P-loop containing nucleotide triphosphate hydrolases"/>
    <property type="match status" value="1"/>
</dbReference>
<keyword evidence="5" id="KW-1185">Reference proteome</keyword>
<dbReference type="OrthoDB" id="5476461at2"/>
<dbReference type="Pfam" id="PF00211">
    <property type="entry name" value="Guanylate_cyc"/>
    <property type="match status" value="1"/>
</dbReference>
<dbReference type="CDD" id="cd07302">
    <property type="entry name" value="CHD"/>
    <property type="match status" value="1"/>
</dbReference>
<dbReference type="PANTHER" id="PTHR16305">
    <property type="entry name" value="TESTICULAR SOLUBLE ADENYLYL CYCLASE"/>
    <property type="match status" value="1"/>
</dbReference>
<dbReference type="InterPro" id="IPR029787">
    <property type="entry name" value="Nucleotide_cyclase"/>
</dbReference>
<dbReference type="InterPro" id="IPR011990">
    <property type="entry name" value="TPR-like_helical_dom_sf"/>
</dbReference>
<dbReference type="Pfam" id="PF13191">
    <property type="entry name" value="AAA_16"/>
    <property type="match status" value="1"/>
</dbReference>
<accession>H0E0D2</accession>
<dbReference type="Gene3D" id="1.25.40.10">
    <property type="entry name" value="Tetratricopeptide repeat domain"/>
    <property type="match status" value="1"/>
</dbReference>
<dbReference type="PANTHER" id="PTHR16305:SF28">
    <property type="entry name" value="GUANYLATE CYCLASE DOMAIN-CONTAINING PROTEIN"/>
    <property type="match status" value="1"/>
</dbReference>
<gene>
    <name evidence="4" type="ORF">PAI11_02400</name>
</gene>
<feature type="domain" description="Guanylate cyclase" evidence="3">
    <location>
        <begin position="57"/>
        <end position="189"/>
    </location>
</feature>
<dbReference type="SUPFAM" id="SSF52540">
    <property type="entry name" value="P-loop containing nucleoside triphosphate hydrolases"/>
    <property type="match status" value="1"/>
</dbReference>
<evidence type="ECO:0000256" key="2">
    <source>
        <dbReference type="ARBA" id="ARBA00022840"/>
    </source>
</evidence>
<name>H0E0D2_9ACTN</name>
<dbReference type="GO" id="GO:0005737">
    <property type="term" value="C:cytoplasm"/>
    <property type="evidence" value="ECO:0007669"/>
    <property type="project" value="TreeGrafter"/>
</dbReference>
<evidence type="ECO:0000313" key="5">
    <source>
        <dbReference type="Proteomes" id="UP000005143"/>
    </source>
</evidence>
<keyword evidence="2" id="KW-0067">ATP-binding</keyword>
<evidence type="ECO:0000259" key="3">
    <source>
        <dbReference type="PROSITE" id="PS50125"/>
    </source>
</evidence>
<dbReference type="InterPro" id="IPR041664">
    <property type="entry name" value="AAA_16"/>
</dbReference>
<organism evidence="4 5">
    <name type="scientific">Patulibacter medicamentivorans</name>
    <dbReference type="NCBI Taxonomy" id="1097667"/>
    <lineage>
        <taxon>Bacteria</taxon>
        <taxon>Bacillati</taxon>
        <taxon>Actinomycetota</taxon>
        <taxon>Thermoleophilia</taxon>
        <taxon>Solirubrobacterales</taxon>
        <taxon>Patulibacteraceae</taxon>
        <taxon>Patulibacter</taxon>
    </lineage>
</organism>
<evidence type="ECO:0000313" key="4">
    <source>
        <dbReference type="EMBL" id="EHN12935.1"/>
    </source>
</evidence>
<dbReference type="SMART" id="SM00044">
    <property type="entry name" value="CYCc"/>
    <property type="match status" value="1"/>
</dbReference>
<dbReference type="GO" id="GO:0005524">
    <property type="term" value="F:ATP binding"/>
    <property type="evidence" value="ECO:0007669"/>
    <property type="project" value="UniProtKB-KW"/>
</dbReference>
<reference evidence="4 5" key="1">
    <citation type="journal article" date="2013" name="Biodegradation">
        <title>Quantitative proteomic analysis of ibuprofen-degrading Patulibacter sp. strain I11.</title>
        <authorList>
            <person name="Almeida B."/>
            <person name="Kjeldal H."/>
            <person name="Lolas I."/>
            <person name="Knudsen A.D."/>
            <person name="Carvalho G."/>
            <person name="Nielsen K.L."/>
            <person name="Barreto Crespo M.T."/>
            <person name="Stensballe A."/>
            <person name="Nielsen J.L."/>
        </authorList>
    </citation>
    <scope>NUCLEOTIDE SEQUENCE [LARGE SCALE GENOMIC DNA]</scope>
    <source>
        <strain evidence="4 5">I11</strain>
    </source>
</reference>
<dbReference type="InterPro" id="IPR027417">
    <property type="entry name" value="P-loop_NTPase"/>
</dbReference>
<dbReference type="InterPro" id="IPR001054">
    <property type="entry name" value="A/G_cyclase"/>
</dbReference>
<dbReference type="GO" id="GO:0004016">
    <property type="term" value="F:adenylate cyclase activity"/>
    <property type="evidence" value="ECO:0007669"/>
    <property type="project" value="UniProtKB-EC"/>
</dbReference>
<keyword evidence="4" id="KW-0456">Lyase</keyword>
<dbReference type="EC" id="4.6.1.1" evidence="4"/>
<dbReference type="PROSITE" id="PS50125">
    <property type="entry name" value="GUANYLATE_CYCLASE_2"/>
    <property type="match status" value="1"/>
</dbReference>
<dbReference type="EMBL" id="AGUD01000006">
    <property type="protein sequence ID" value="EHN12935.1"/>
    <property type="molecule type" value="Genomic_DNA"/>
</dbReference>
<dbReference type="GO" id="GO:0035556">
    <property type="term" value="P:intracellular signal transduction"/>
    <property type="evidence" value="ECO:0007669"/>
    <property type="project" value="InterPro"/>
</dbReference>
<dbReference type="SUPFAM" id="SSF48452">
    <property type="entry name" value="TPR-like"/>
    <property type="match status" value="1"/>
</dbReference>
<dbReference type="Proteomes" id="UP000005143">
    <property type="component" value="Unassembled WGS sequence"/>
</dbReference>
<evidence type="ECO:0000256" key="1">
    <source>
        <dbReference type="ARBA" id="ARBA00022741"/>
    </source>
</evidence>
<sequence length="1051" mass="110530">MRQCADCGHRATDRARFCERCGAPLRPSATPLRAPRTLEAKILDERTAIEGERKQVTVMYTDIVGSMQLTDLLDGERWGLILDRFLAIAARAVHAFEGTVNQFTGDGLMAVFGAPLAHEDHARRACLAVLELQREVAGLAAEVARVDGAEFAVRCGLNSGEVVVGAIGDDVHMDFVPIGNTTALGKRIESLAPPGSSAISAATAALIGGEFVLRELGEFAVKGSARRQRVLELVGPGTARTRLAAMAATRGLSPFTGRRAERAMLDAALERTLAGDGRAVGIVGDAGIGKSRLVHEFAADCVARGVSVSATSGIAHGRFVPLLPVLALLRDSFGVAEHDPPDVARARIEATMLGLDPAFAADLPLLFDFLGVGDPDRPALPLDPEAHQHQLLRVVTRMVASRAGSGAAVLVVEDLHWLDDASAAFLEQLAEAVVGSRTLLVATHRPEHDALWAIEEPHVQISLDPLDADATDALLGALLGRDRSLAGLATLIDARAGGNPFFVEEIVQALAENGHLAGARGTYELADGLEGLVLPPTVQAGLAARIDRLSPREKALLQTMSVIGTEIPGPLLRTVAGLDEGELADAVTVLADAQWVVARGPRGQYGFKHPLTQEVAYASQLSERRARAHRAVAAAIERTYPGGLDERAALIAHHAEAAGDTLAAAAWHARAAAWAETPSPADCMRHWRRVRALTDGLDPAPERDALRTRAGLGILSVSWRLGISPQEITAIHAETQVDLERFRGNLYYAGSLMHGRREREGLDGFREASREAVAAGDPGRMLTASTGVAYASWIAGSLTEAVETLDRALAVAGDDPTTGAGVGFVCPLAHALQSRGLSVGHMDELETALRDFDRGIVLAREHRDPQTESACHANRSLLEVNAGRTVAALRGAALGLAIAEPAGDTVHVIACSTPMAAAQAAMGRFAEALARAEANLATIREHGIGLYYEPLLLATIARSRLGLGEPDAALAAAEEGAGIASARGLTTCALPAPIALAQVLRATQGAAAGERIDAVLAGALRVARQSRARLFERQIGSDLAALASARDGDRP</sequence>
<dbReference type="Gene3D" id="3.30.70.1230">
    <property type="entry name" value="Nucleotide cyclase"/>
    <property type="match status" value="1"/>
</dbReference>
<proteinExistence type="predicted"/>
<dbReference type="GO" id="GO:0009190">
    <property type="term" value="P:cyclic nucleotide biosynthetic process"/>
    <property type="evidence" value="ECO:0007669"/>
    <property type="project" value="InterPro"/>
</dbReference>
<dbReference type="AlphaFoldDB" id="H0E0D2"/>